<dbReference type="InterPro" id="IPR029016">
    <property type="entry name" value="GAF-like_dom_sf"/>
</dbReference>
<dbReference type="KEGG" id="amd:AMED_6544"/>
<evidence type="ECO:0000313" key="3">
    <source>
        <dbReference type="Proteomes" id="UP000000328"/>
    </source>
</evidence>
<dbReference type="InterPro" id="IPR003018">
    <property type="entry name" value="GAF"/>
</dbReference>
<dbReference type="EMBL" id="CP002000">
    <property type="protein sequence ID" value="ADJ48274.1"/>
    <property type="molecule type" value="Genomic_DNA"/>
</dbReference>
<gene>
    <name evidence="2" type="ordered locus">AMED_6544</name>
</gene>
<reference evidence="2 3" key="1">
    <citation type="journal article" date="2010" name="Cell Res.">
        <title>Complete genome sequence of the rifamycin SV-producing Amycolatopsis mediterranei U32 revealed its genetic characteristics in phylogeny and metabolism.</title>
        <authorList>
            <person name="Zhao W."/>
            <person name="Zhong Y."/>
            <person name="Yuan H."/>
            <person name="Wang J."/>
            <person name="Zheng H."/>
            <person name="Wang Y."/>
            <person name="Cen X."/>
            <person name="Xu F."/>
            <person name="Bai J."/>
            <person name="Han X."/>
            <person name="Lu G."/>
            <person name="Zhu Y."/>
            <person name="Shao Z."/>
            <person name="Yan H."/>
            <person name="Li C."/>
            <person name="Peng N."/>
            <person name="Zhang Z."/>
            <person name="Zhang Y."/>
            <person name="Lin W."/>
            <person name="Fan Y."/>
            <person name="Qin Z."/>
            <person name="Hu Y."/>
            <person name="Zhu B."/>
            <person name="Wang S."/>
            <person name="Ding X."/>
            <person name="Zhao G.P."/>
        </authorList>
    </citation>
    <scope>NUCLEOTIDE SEQUENCE [LARGE SCALE GENOMIC DNA]</scope>
    <source>
        <strain evidence="3">U-32</strain>
    </source>
</reference>
<dbReference type="RefSeq" id="WP_013228323.1">
    <property type="nucleotide sequence ID" value="NC_014318.1"/>
</dbReference>
<name>A0A0H3DF72_AMYMU</name>
<dbReference type="eggNOG" id="COG2203">
    <property type="taxonomic scope" value="Bacteria"/>
</dbReference>
<evidence type="ECO:0000259" key="1">
    <source>
        <dbReference type="Pfam" id="PF13185"/>
    </source>
</evidence>
<proteinExistence type="predicted"/>
<dbReference type="HOGENOM" id="CLU_074354_3_0_11"/>
<dbReference type="InterPro" id="IPR012074">
    <property type="entry name" value="GAF_ANTAR"/>
</dbReference>
<dbReference type="GeneID" id="92874196"/>
<dbReference type="SUPFAM" id="SSF55781">
    <property type="entry name" value="GAF domain-like"/>
    <property type="match status" value="1"/>
</dbReference>
<dbReference type="AlphaFoldDB" id="A0A0H3DF72"/>
<sequence>MNNRLDGESGTAPPELASALVTITSRLVGSPDNATVLRLITEVGTGLLGATATGVMLTGVRGLEVVAASDETARFVELLQTHIDQGPCVDCIAAAAVITASDLAAERDRWPEFVPAALEAGYHSVVAVPLRLDGTAVGGFNLLYDTAFTAPQWQLDLAQVVSDLAVLALVQERGERRADRLVEATVTALNDRVQLDHAVGLVAGTLGIVPAAARALVTGYAAEHGLVLREVTRAVTEGTLAPADLTG</sequence>
<evidence type="ECO:0000313" key="2">
    <source>
        <dbReference type="EMBL" id="ADJ48274.1"/>
    </source>
</evidence>
<dbReference type="Proteomes" id="UP000000328">
    <property type="component" value="Chromosome"/>
</dbReference>
<accession>A0A0H3DF72</accession>
<dbReference type="Gene3D" id="3.30.450.40">
    <property type="match status" value="1"/>
</dbReference>
<dbReference type="Pfam" id="PF13185">
    <property type="entry name" value="GAF_2"/>
    <property type="match status" value="1"/>
</dbReference>
<feature type="domain" description="GAF" evidence="1">
    <location>
        <begin position="35"/>
        <end position="168"/>
    </location>
</feature>
<dbReference type="PIRSF" id="PIRSF036625">
    <property type="entry name" value="GAF_ANTAR"/>
    <property type="match status" value="1"/>
</dbReference>
<organism evidence="2 3">
    <name type="scientific">Amycolatopsis mediterranei (strain U-32)</name>
    <dbReference type="NCBI Taxonomy" id="749927"/>
    <lineage>
        <taxon>Bacteria</taxon>
        <taxon>Bacillati</taxon>
        <taxon>Actinomycetota</taxon>
        <taxon>Actinomycetes</taxon>
        <taxon>Pseudonocardiales</taxon>
        <taxon>Pseudonocardiaceae</taxon>
        <taxon>Amycolatopsis</taxon>
    </lineage>
</organism>
<dbReference type="OrthoDB" id="3683444at2"/>
<protein>
    <recommendedName>
        <fullName evidence="1">GAF domain-containing protein</fullName>
    </recommendedName>
</protein>
<dbReference type="PATRIC" id="fig|749927.5.peg.6805"/>